<organism evidence="1">
    <name type="scientific">viral metagenome</name>
    <dbReference type="NCBI Taxonomy" id="1070528"/>
    <lineage>
        <taxon>unclassified sequences</taxon>
        <taxon>metagenomes</taxon>
        <taxon>organismal metagenomes</taxon>
    </lineage>
</organism>
<dbReference type="EMBL" id="MN740004">
    <property type="protein sequence ID" value="QHT82817.1"/>
    <property type="molecule type" value="Genomic_DNA"/>
</dbReference>
<evidence type="ECO:0000313" key="1">
    <source>
        <dbReference type="EMBL" id="QHT82817.1"/>
    </source>
</evidence>
<dbReference type="AlphaFoldDB" id="A0A6C0HR49"/>
<proteinExistence type="predicted"/>
<protein>
    <submittedName>
        <fullName evidence="1">Uncharacterized protein</fullName>
    </submittedName>
</protein>
<accession>A0A6C0HR49</accession>
<reference evidence="1" key="1">
    <citation type="journal article" date="2020" name="Nature">
        <title>Giant virus diversity and host interactions through global metagenomics.</title>
        <authorList>
            <person name="Schulz F."/>
            <person name="Roux S."/>
            <person name="Paez-Espino D."/>
            <person name="Jungbluth S."/>
            <person name="Walsh D.A."/>
            <person name="Denef V.J."/>
            <person name="McMahon K.D."/>
            <person name="Konstantinidis K.T."/>
            <person name="Eloe-Fadrosh E.A."/>
            <person name="Kyrpides N.C."/>
            <person name="Woyke T."/>
        </authorList>
    </citation>
    <scope>NUCLEOTIDE SEQUENCE</scope>
    <source>
        <strain evidence="1">GVMAG-M-3300023184-165</strain>
    </source>
</reference>
<name>A0A6C0HR49_9ZZZZ</name>
<sequence length="205" mass="23808">MRKYFLTLIVDMAQFNPKEIIYHYRNGKPAYYSYDEELYCGTFPEEWAQNHLPTTGPKECGNCVYYGSWNGVFLGYCANCANYVYNGERGYGFIDIGRECDYNRDVDGFSIFDTYLKDVFPDDIGDKDFMDSFKAINNSHGFSTEELSFEERYPDIDINEVNDYYDELFRRENELENDENGIGVGYTIDGGGYYGSDYDGGYDSY</sequence>